<dbReference type="InterPro" id="IPR008189">
    <property type="entry name" value="rRNA_ssu_MeTfrase_I"/>
</dbReference>
<dbReference type="InterPro" id="IPR000878">
    <property type="entry name" value="4pyrrol_Mease"/>
</dbReference>
<reference evidence="9" key="1">
    <citation type="submission" date="2023-07" db="EMBL/GenBank/DDBJ databases">
        <title>Dyadobacter sp. nov 'subterranea' isolated from contaminted grondwater.</title>
        <authorList>
            <person name="Szabo I."/>
            <person name="Al-Omari J."/>
            <person name="Szerdahelyi S.G."/>
            <person name="Rado J."/>
        </authorList>
    </citation>
    <scope>NUCLEOTIDE SEQUENCE [LARGE SCALE GENOMIC DNA]</scope>
    <source>
        <strain evidence="9">UP-52</strain>
    </source>
</reference>
<dbReference type="Proteomes" id="UP000634134">
    <property type="component" value="Unassembled WGS sequence"/>
</dbReference>
<dbReference type="SUPFAM" id="SSF53790">
    <property type="entry name" value="Tetrapyrrole methylase"/>
    <property type="match status" value="1"/>
</dbReference>
<protein>
    <recommendedName>
        <fullName evidence="6">Ribosomal RNA small subunit methyltransferase I</fullName>
        <ecNumber evidence="6">2.1.1.198</ecNumber>
    </recommendedName>
    <alternativeName>
        <fullName evidence="6">16S rRNA 2'-O-ribose C1402 methyltransferase</fullName>
    </alternativeName>
    <alternativeName>
        <fullName evidence="6">rRNA (cytidine-2'-O-)-methyltransferase RsmI</fullName>
    </alternativeName>
</protein>
<keyword evidence="5 6" id="KW-0949">S-adenosyl-L-methionine</keyword>
<comment type="subcellular location">
    <subcellularLocation>
        <location evidence="6">Cytoplasm</location>
    </subcellularLocation>
</comment>
<comment type="caution">
    <text evidence="8">The sequence shown here is derived from an EMBL/GenBank/DDBJ whole genome shotgun (WGS) entry which is preliminary data.</text>
</comment>
<organism evidence="8 9">
    <name type="scientific">Dyadobacter subterraneus</name>
    <dbReference type="NCBI Taxonomy" id="2773304"/>
    <lineage>
        <taxon>Bacteria</taxon>
        <taxon>Pseudomonadati</taxon>
        <taxon>Bacteroidota</taxon>
        <taxon>Cytophagia</taxon>
        <taxon>Cytophagales</taxon>
        <taxon>Spirosomataceae</taxon>
        <taxon>Dyadobacter</taxon>
    </lineage>
</organism>
<dbReference type="EC" id="2.1.1.198" evidence="6"/>
<evidence type="ECO:0000256" key="2">
    <source>
        <dbReference type="ARBA" id="ARBA00022552"/>
    </source>
</evidence>
<dbReference type="HAMAP" id="MF_01877">
    <property type="entry name" value="16SrRNA_methyltr_I"/>
    <property type="match status" value="1"/>
</dbReference>
<accession>A0ABR9W6N2</accession>
<evidence type="ECO:0000256" key="6">
    <source>
        <dbReference type="HAMAP-Rule" id="MF_01877"/>
    </source>
</evidence>
<comment type="similarity">
    <text evidence="6">Belongs to the methyltransferase superfamily. RsmI family.</text>
</comment>
<dbReference type="Pfam" id="PF00590">
    <property type="entry name" value="TP_methylase"/>
    <property type="match status" value="1"/>
</dbReference>
<name>A0ABR9W6N2_9BACT</name>
<dbReference type="CDD" id="cd11648">
    <property type="entry name" value="RsmI"/>
    <property type="match status" value="1"/>
</dbReference>
<dbReference type="GO" id="GO:0032259">
    <property type="term" value="P:methylation"/>
    <property type="evidence" value="ECO:0007669"/>
    <property type="project" value="UniProtKB-KW"/>
</dbReference>
<dbReference type="PANTHER" id="PTHR46111:SF1">
    <property type="entry name" value="RIBOSOMAL RNA SMALL SUBUNIT METHYLTRANSFERASE I"/>
    <property type="match status" value="1"/>
</dbReference>
<comment type="function">
    <text evidence="6">Catalyzes the 2'-O-methylation of the ribose of cytidine 1402 (C1402) in 16S rRNA.</text>
</comment>
<dbReference type="PANTHER" id="PTHR46111">
    <property type="entry name" value="RIBOSOMAL RNA SMALL SUBUNIT METHYLTRANSFERASE I"/>
    <property type="match status" value="1"/>
</dbReference>
<dbReference type="PIRSF" id="PIRSF005917">
    <property type="entry name" value="MTase_YraL"/>
    <property type="match status" value="1"/>
</dbReference>
<gene>
    <name evidence="6 8" type="primary">rsmI</name>
    <name evidence="8" type="ORF">IEE83_04410</name>
</gene>
<keyword evidence="2 6" id="KW-0698">rRNA processing</keyword>
<evidence type="ECO:0000256" key="4">
    <source>
        <dbReference type="ARBA" id="ARBA00022679"/>
    </source>
</evidence>
<dbReference type="RefSeq" id="WP_194119408.1">
    <property type="nucleotide sequence ID" value="NZ_JACYGY010000001.1"/>
</dbReference>
<dbReference type="PROSITE" id="PS01296">
    <property type="entry name" value="RSMI"/>
    <property type="match status" value="1"/>
</dbReference>
<comment type="catalytic activity">
    <reaction evidence="6">
        <text>cytidine(1402) in 16S rRNA + S-adenosyl-L-methionine = 2'-O-methylcytidine(1402) in 16S rRNA + S-adenosyl-L-homocysteine + H(+)</text>
        <dbReference type="Rhea" id="RHEA:42924"/>
        <dbReference type="Rhea" id="RHEA-COMP:10285"/>
        <dbReference type="Rhea" id="RHEA-COMP:10286"/>
        <dbReference type="ChEBI" id="CHEBI:15378"/>
        <dbReference type="ChEBI" id="CHEBI:57856"/>
        <dbReference type="ChEBI" id="CHEBI:59789"/>
        <dbReference type="ChEBI" id="CHEBI:74495"/>
        <dbReference type="ChEBI" id="CHEBI:82748"/>
        <dbReference type="EC" id="2.1.1.198"/>
    </reaction>
</comment>
<dbReference type="EMBL" id="JACYGY010000001">
    <property type="protein sequence ID" value="MBE9461117.1"/>
    <property type="molecule type" value="Genomic_DNA"/>
</dbReference>
<evidence type="ECO:0000259" key="7">
    <source>
        <dbReference type="Pfam" id="PF00590"/>
    </source>
</evidence>
<dbReference type="GO" id="GO:0008168">
    <property type="term" value="F:methyltransferase activity"/>
    <property type="evidence" value="ECO:0007669"/>
    <property type="project" value="UniProtKB-KW"/>
</dbReference>
<dbReference type="InterPro" id="IPR035996">
    <property type="entry name" value="4pyrrol_Methylase_sf"/>
</dbReference>
<sequence>MKLYIVPTPIGNLEDITLRAINVLKSVDVVLAEDTRTSGQLLKHLGISKPMHSYHIHNEHQSITRIIERILKGETMALVSDAGTPAVSDPGFLLVRECIKYGITIECLPGPTAFVPALVNSGLPSDRFTFEGFLPHKKGRQTRMQNLVNEDRTMIFYESPHRLIKALQQFAEYFGADRQACVSRELTKIYEENVRGTIQEIITYFSEKTIKGEIVIIVAGKADEKKKSSDYSDDQN</sequence>
<evidence type="ECO:0000256" key="5">
    <source>
        <dbReference type="ARBA" id="ARBA00022691"/>
    </source>
</evidence>
<keyword evidence="3 6" id="KW-0489">Methyltransferase</keyword>
<keyword evidence="9" id="KW-1185">Reference proteome</keyword>
<dbReference type="NCBIfam" id="TIGR00096">
    <property type="entry name" value="16S rRNA (cytidine(1402)-2'-O)-methyltransferase"/>
    <property type="match status" value="1"/>
</dbReference>
<dbReference type="Gene3D" id="3.30.950.10">
    <property type="entry name" value="Methyltransferase, Cobalt-precorrin-4 Transmethylase, Domain 2"/>
    <property type="match status" value="1"/>
</dbReference>
<evidence type="ECO:0000313" key="9">
    <source>
        <dbReference type="Proteomes" id="UP000634134"/>
    </source>
</evidence>
<dbReference type="Gene3D" id="3.40.1010.10">
    <property type="entry name" value="Cobalt-precorrin-4 Transmethylase, Domain 1"/>
    <property type="match status" value="1"/>
</dbReference>
<feature type="domain" description="Tetrapyrrole methylase" evidence="7">
    <location>
        <begin position="2"/>
        <end position="201"/>
    </location>
</feature>
<evidence type="ECO:0000256" key="3">
    <source>
        <dbReference type="ARBA" id="ARBA00022603"/>
    </source>
</evidence>
<proteinExistence type="inferred from homology"/>
<evidence type="ECO:0000313" key="8">
    <source>
        <dbReference type="EMBL" id="MBE9461117.1"/>
    </source>
</evidence>
<keyword evidence="4 6" id="KW-0808">Transferase</keyword>
<dbReference type="InterPro" id="IPR014776">
    <property type="entry name" value="4pyrrole_Mease_sub2"/>
</dbReference>
<dbReference type="InterPro" id="IPR018063">
    <property type="entry name" value="SAM_MeTrfase_RsmI_CS"/>
</dbReference>
<dbReference type="InterPro" id="IPR014777">
    <property type="entry name" value="4pyrrole_Mease_sub1"/>
</dbReference>
<keyword evidence="1 6" id="KW-0963">Cytoplasm</keyword>
<evidence type="ECO:0000256" key="1">
    <source>
        <dbReference type="ARBA" id="ARBA00022490"/>
    </source>
</evidence>